<evidence type="ECO:0000313" key="7">
    <source>
        <dbReference type="EMBL" id="MDX8415355.1"/>
    </source>
</evidence>
<comment type="caution">
    <text evidence="7">The sequence shown here is derived from an EMBL/GenBank/DDBJ whole genome shotgun (WGS) entry which is preliminary data.</text>
</comment>
<dbReference type="EMBL" id="JALBUT010000004">
    <property type="protein sequence ID" value="MDX8415355.1"/>
    <property type="molecule type" value="Genomic_DNA"/>
</dbReference>
<accession>A0ABU4WFL6</accession>
<keyword evidence="8" id="KW-1185">Reference proteome</keyword>
<comment type="similarity">
    <text evidence="5">Belongs to the dus family.</text>
</comment>
<dbReference type="InterPro" id="IPR013785">
    <property type="entry name" value="Aldolase_TIM"/>
</dbReference>
<evidence type="ECO:0000256" key="3">
    <source>
        <dbReference type="ARBA" id="ARBA00022694"/>
    </source>
</evidence>
<dbReference type="PANTHER" id="PTHR45846">
    <property type="entry name" value="TRNA-DIHYDROURIDINE(47) SYNTHASE [NAD(P)(+)]-LIKE"/>
    <property type="match status" value="1"/>
</dbReference>
<dbReference type="Pfam" id="PF01207">
    <property type="entry name" value="Dus"/>
    <property type="match status" value="1"/>
</dbReference>
<evidence type="ECO:0000256" key="5">
    <source>
        <dbReference type="PIRNR" id="PIRNR006621"/>
    </source>
</evidence>
<dbReference type="Gene3D" id="3.20.20.70">
    <property type="entry name" value="Aldolase class I"/>
    <property type="match status" value="1"/>
</dbReference>
<organism evidence="7 8">
    <name type="scientific">Intestinicryptomonas porci</name>
    <dbReference type="NCBI Taxonomy" id="2926320"/>
    <lineage>
        <taxon>Bacteria</taxon>
        <taxon>Pseudomonadati</taxon>
        <taxon>Verrucomicrobiota</taxon>
        <taxon>Opitutia</taxon>
        <taxon>Opitutales</taxon>
        <taxon>Intestinicryptomonaceae</taxon>
        <taxon>Intestinicryptomonas</taxon>
    </lineage>
</organism>
<dbReference type="InterPro" id="IPR035587">
    <property type="entry name" value="DUS-like_FMN-bd"/>
</dbReference>
<dbReference type="SUPFAM" id="SSF51395">
    <property type="entry name" value="FMN-linked oxidoreductases"/>
    <property type="match status" value="1"/>
</dbReference>
<proteinExistence type="inferred from homology"/>
<reference evidence="7 8" key="1">
    <citation type="submission" date="2022-03" db="EMBL/GenBank/DDBJ databases">
        <title>Novel taxa within the pig intestine.</title>
        <authorList>
            <person name="Wylensek D."/>
            <person name="Bishof K."/>
            <person name="Afrizal A."/>
            <person name="Clavel T."/>
        </authorList>
    </citation>
    <scope>NUCLEOTIDE SEQUENCE [LARGE SCALE GENOMIC DNA]</scope>
    <source>
        <strain evidence="7 8">CLA-KB-P66</strain>
    </source>
</reference>
<protein>
    <recommendedName>
        <fullName evidence="5">tRNA-dihydrouridine synthase</fullName>
        <ecNumber evidence="5">1.3.1.-</ecNumber>
    </recommendedName>
</protein>
<evidence type="ECO:0000259" key="6">
    <source>
        <dbReference type="Pfam" id="PF01207"/>
    </source>
</evidence>
<dbReference type="EC" id="1.3.1.-" evidence="5"/>
<dbReference type="Proteomes" id="UP001275932">
    <property type="component" value="Unassembled WGS sequence"/>
</dbReference>
<evidence type="ECO:0000256" key="4">
    <source>
        <dbReference type="ARBA" id="ARBA00023002"/>
    </source>
</evidence>
<dbReference type="PIRSF" id="PIRSF006621">
    <property type="entry name" value="Dus"/>
    <property type="match status" value="1"/>
</dbReference>
<dbReference type="PANTHER" id="PTHR45846:SF1">
    <property type="entry name" value="TRNA-DIHYDROURIDINE(47) SYNTHASE [NAD(P)(+)]-LIKE"/>
    <property type="match status" value="1"/>
</dbReference>
<dbReference type="InterPro" id="IPR001269">
    <property type="entry name" value="DUS_fam"/>
</dbReference>
<feature type="domain" description="DUS-like FMN-binding" evidence="6">
    <location>
        <begin position="12"/>
        <end position="270"/>
    </location>
</feature>
<keyword evidence="2 5" id="KW-0288">FMN</keyword>
<sequence length="340" mass="38670">MPLFDNQPISVLAPMQDVTDADFMSVIAECGAPDFFIAEYFRVHEFSTLEKNVLRTVLSRPNEIAVSAQFIGEDEFHIARSINLLKKYPQIEYLDLNIGCPAPKVYRKNVGGGLLKEPKKIRSILNVMRENWDKSLSVKMRLGFESQDHLEEIIGILNESGINFATIHGRTVKQLYRGKVDYGAIKKAASLCNVPIIANGDLTTAKKALQVAEFTGAKGVMIGRHAIRNPWIFRQIKELKHGEKMFEPTLLDVYEYVEKIRNKIIMKNPQIRYADGRMKKFLNFIALGVDEGGNFLREMRHARGIDALMECCKKHLLENPSKPFAPEPYPNLCPRPNHEL</sequence>
<keyword evidence="1 5" id="KW-0285">Flavoprotein</keyword>
<comment type="cofactor">
    <cofactor evidence="5">
        <name>FMN</name>
        <dbReference type="ChEBI" id="CHEBI:58210"/>
    </cofactor>
</comment>
<evidence type="ECO:0000256" key="2">
    <source>
        <dbReference type="ARBA" id="ARBA00022643"/>
    </source>
</evidence>
<keyword evidence="4 5" id="KW-0560">Oxidoreductase</keyword>
<keyword evidence="3 5" id="KW-0819">tRNA processing</keyword>
<evidence type="ECO:0000256" key="1">
    <source>
        <dbReference type="ARBA" id="ARBA00022630"/>
    </source>
</evidence>
<dbReference type="CDD" id="cd02801">
    <property type="entry name" value="DUS_like_FMN"/>
    <property type="match status" value="1"/>
</dbReference>
<comment type="function">
    <text evidence="5">Catalyzes the synthesis of 5,6-dihydrouridine (D), a modified base found in the D-loop of most tRNAs, via the reduction of the C5-C6 double bond in target uridines.</text>
</comment>
<dbReference type="RefSeq" id="WP_370396802.1">
    <property type="nucleotide sequence ID" value="NZ_JALBUT010000004.1"/>
</dbReference>
<evidence type="ECO:0000313" key="8">
    <source>
        <dbReference type="Proteomes" id="UP001275932"/>
    </source>
</evidence>
<gene>
    <name evidence="7" type="ORF">MOX91_04065</name>
</gene>
<name>A0ABU4WFL6_9BACT</name>